<dbReference type="InterPro" id="IPR052221">
    <property type="entry name" value="SLC35F_Transporter"/>
</dbReference>
<dbReference type="GeneTree" id="ENSGT00390000015655"/>
<dbReference type="AlphaFoldDB" id="A0A3B5BAZ6"/>
<comment type="function">
    <text evidence="7">Putative solute transporter.</text>
</comment>
<keyword evidence="4 9" id="KW-0812">Transmembrane</keyword>
<evidence type="ECO:0000313" key="10">
    <source>
        <dbReference type="Ensembl" id="ENSSPAP00000030106.1"/>
    </source>
</evidence>
<comment type="subcellular location">
    <subcellularLocation>
        <location evidence="1">Membrane</location>
        <topology evidence="1">Multi-pass membrane protein</topology>
    </subcellularLocation>
</comment>
<dbReference type="GO" id="GO:0022857">
    <property type="term" value="F:transmembrane transporter activity"/>
    <property type="evidence" value="ECO:0007669"/>
    <property type="project" value="InterPro"/>
</dbReference>
<keyword evidence="3" id="KW-0813">Transport</keyword>
<organism evidence="10">
    <name type="scientific">Stegastes partitus</name>
    <name type="common">bicolor damselfish</name>
    <dbReference type="NCBI Taxonomy" id="144197"/>
    <lineage>
        <taxon>Eukaryota</taxon>
        <taxon>Metazoa</taxon>
        <taxon>Chordata</taxon>
        <taxon>Craniata</taxon>
        <taxon>Vertebrata</taxon>
        <taxon>Euteleostomi</taxon>
        <taxon>Actinopterygii</taxon>
        <taxon>Neopterygii</taxon>
        <taxon>Teleostei</taxon>
        <taxon>Neoteleostei</taxon>
        <taxon>Acanthomorphata</taxon>
        <taxon>Ovalentaria</taxon>
        <taxon>Pomacentridae</taxon>
        <taxon>Stegastes</taxon>
    </lineage>
</organism>
<evidence type="ECO:0000256" key="7">
    <source>
        <dbReference type="ARBA" id="ARBA00037727"/>
    </source>
</evidence>
<feature type="region of interest" description="Disordered" evidence="8">
    <location>
        <begin position="269"/>
        <end position="320"/>
    </location>
</feature>
<dbReference type="GO" id="GO:0016020">
    <property type="term" value="C:membrane"/>
    <property type="evidence" value="ECO:0007669"/>
    <property type="project" value="UniProtKB-SubCell"/>
</dbReference>
<name>A0A3B5BAZ6_9TELE</name>
<proteinExistence type="inferred from homology"/>
<dbReference type="Pfam" id="PF06027">
    <property type="entry name" value="SLC35F"/>
    <property type="match status" value="2"/>
</dbReference>
<keyword evidence="5 9" id="KW-1133">Transmembrane helix</keyword>
<evidence type="ECO:0000256" key="8">
    <source>
        <dbReference type="SAM" id="MobiDB-lite"/>
    </source>
</evidence>
<feature type="transmembrane region" description="Helical" evidence="9">
    <location>
        <begin position="34"/>
        <end position="56"/>
    </location>
</feature>
<dbReference type="STRING" id="144197.ENSSPAP00000030106"/>
<evidence type="ECO:0000256" key="4">
    <source>
        <dbReference type="ARBA" id="ARBA00022692"/>
    </source>
</evidence>
<feature type="transmembrane region" description="Helical" evidence="9">
    <location>
        <begin position="245"/>
        <end position="264"/>
    </location>
</feature>
<comment type="similarity">
    <text evidence="2">Belongs to the SLC35F solute transporter family.</text>
</comment>
<keyword evidence="6 9" id="KW-0472">Membrane</keyword>
<dbReference type="PANTHER" id="PTHR14233">
    <property type="entry name" value="DUF914-RELATED"/>
    <property type="match status" value="1"/>
</dbReference>
<evidence type="ECO:0000256" key="9">
    <source>
        <dbReference type="SAM" id="Phobius"/>
    </source>
</evidence>
<dbReference type="InterPro" id="IPR009262">
    <property type="entry name" value="SLC35_F1/F2/F6"/>
</dbReference>
<feature type="transmembrane region" description="Helical" evidence="9">
    <location>
        <begin position="149"/>
        <end position="168"/>
    </location>
</feature>
<dbReference type="Ensembl" id="ENSSPAT00000030598.1">
    <property type="protein sequence ID" value="ENSSPAP00000030106.1"/>
    <property type="gene ID" value="ENSSPAG00000022627.1"/>
</dbReference>
<feature type="compositionally biased region" description="Low complexity" evidence="8">
    <location>
        <begin position="276"/>
        <end position="292"/>
    </location>
</feature>
<evidence type="ECO:0000256" key="6">
    <source>
        <dbReference type="ARBA" id="ARBA00023136"/>
    </source>
</evidence>
<sequence length="320" mass="36064">MEGPERDEEMSRRFLQKIRSFRPKEVFTWRLARTLAMGQGLAGLICGTAVSSQYLASTFQVNTPMLQSFLNYLLLCVTYSSLLLCRTGTRTRLHTGLTWAHLDPITVKQERVPVFKTYKSSSNITLLDCFVIPVLMVLSWWVLKTRYRPIHYISVCICLLGVGAMVGADLRTEQNVLVNNLCVYRYSHSFEMTDDTFSGSLLTDVFFMPIVMKLSSATSVNLSLLTADLFSLFCGIFLFHYSFSGLYLVSLVVILIGFIGFNTVPPHNDPSEHNYPNDPNDSADLSSSSSSSDPDRPQQQVVMMEEEFPSQDHVGRSTKL</sequence>
<evidence type="ECO:0000256" key="2">
    <source>
        <dbReference type="ARBA" id="ARBA00007863"/>
    </source>
</evidence>
<accession>A0A3B5BAZ6</accession>
<feature type="transmembrane region" description="Helical" evidence="9">
    <location>
        <begin position="124"/>
        <end position="143"/>
    </location>
</feature>
<feature type="transmembrane region" description="Helical" evidence="9">
    <location>
        <begin position="68"/>
        <end position="85"/>
    </location>
</feature>
<protein>
    <submittedName>
        <fullName evidence="10">Uncharacterized protein</fullName>
    </submittedName>
</protein>
<feature type="transmembrane region" description="Helical" evidence="9">
    <location>
        <begin position="220"/>
        <end position="239"/>
    </location>
</feature>
<dbReference type="PANTHER" id="PTHR14233:SF12">
    <property type="entry name" value="SOLUTE CARRIER FAMILY 35 MEMBER F2"/>
    <property type="match status" value="1"/>
</dbReference>
<evidence type="ECO:0000256" key="1">
    <source>
        <dbReference type="ARBA" id="ARBA00004141"/>
    </source>
</evidence>
<evidence type="ECO:0000256" key="3">
    <source>
        <dbReference type="ARBA" id="ARBA00022448"/>
    </source>
</evidence>
<evidence type="ECO:0000256" key="5">
    <source>
        <dbReference type="ARBA" id="ARBA00022989"/>
    </source>
</evidence>
<reference evidence="10" key="1">
    <citation type="submission" date="2023-09" db="UniProtKB">
        <authorList>
            <consortium name="Ensembl"/>
        </authorList>
    </citation>
    <scope>IDENTIFICATION</scope>
</reference>